<dbReference type="InterPro" id="IPR018052">
    <property type="entry name" value="Ald1_epimerase_CS"/>
</dbReference>
<evidence type="ECO:0000256" key="8">
    <source>
        <dbReference type="PIRNR" id="PIRNR005096"/>
    </source>
</evidence>
<evidence type="ECO:0000256" key="4">
    <source>
        <dbReference type="ARBA" id="ARBA00013185"/>
    </source>
</evidence>
<accession>A0A173ZG37</accession>
<reference evidence="12 13" key="1">
    <citation type="submission" date="2015-09" db="EMBL/GenBank/DDBJ databases">
        <authorList>
            <consortium name="Pathogen Informatics"/>
        </authorList>
    </citation>
    <scope>NUCLEOTIDE SEQUENCE [LARGE SCALE GENOMIC DNA]</scope>
    <source>
        <strain evidence="12 13">2789STDY5608850</strain>
    </source>
</reference>
<dbReference type="GO" id="GO:0006006">
    <property type="term" value="P:glucose metabolic process"/>
    <property type="evidence" value="ECO:0007669"/>
    <property type="project" value="TreeGrafter"/>
</dbReference>
<proteinExistence type="inferred from homology"/>
<dbReference type="InterPro" id="IPR014718">
    <property type="entry name" value="GH-type_carb-bd"/>
</dbReference>
<evidence type="ECO:0000313" key="13">
    <source>
        <dbReference type="Proteomes" id="UP000095651"/>
    </source>
</evidence>
<dbReference type="CDD" id="cd09019">
    <property type="entry name" value="galactose_mutarotase_like"/>
    <property type="match status" value="1"/>
</dbReference>
<dbReference type="InterPro" id="IPR008183">
    <property type="entry name" value="Aldose_1/G6P_1-epimerase"/>
</dbReference>
<evidence type="ECO:0000256" key="9">
    <source>
        <dbReference type="PIRSR" id="PIRSR005096-1"/>
    </source>
</evidence>
<keyword evidence="6 8" id="KW-0413">Isomerase</keyword>
<dbReference type="AlphaFoldDB" id="A0A173ZG37"/>
<dbReference type="Pfam" id="PF01263">
    <property type="entry name" value="Aldose_epim"/>
    <property type="match status" value="1"/>
</dbReference>
<evidence type="ECO:0000256" key="3">
    <source>
        <dbReference type="ARBA" id="ARBA00006206"/>
    </source>
</evidence>
<evidence type="ECO:0000256" key="10">
    <source>
        <dbReference type="PIRSR" id="PIRSR005096-2"/>
    </source>
</evidence>
<feature type="binding site" evidence="11">
    <location>
        <begin position="174"/>
        <end position="176"/>
    </location>
    <ligand>
        <name>beta-D-galactose</name>
        <dbReference type="ChEBI" id="CHEBI:27667"/>
    </ligand>
</feature>
<feature type="binding site" evidence="10">
    <location>
        <position position="239"/>
    </location>
    <ligand>
        <name>beta-D-galactose</name>
        <dbReference type="ChEBI" id="CHEBI:27667"/>
    </ligand>
</feature>
<evidence type="ECO:0000256" key="11">
    <source>
        <dbReference type="PIRSR" id="PIRSR005096-3"/>
    </source>
</evidence>
<gene>
    <name evidence="12" type="primary">mro_2</name>
    <name evidence="12" type="ORF">ERS852407_00998</name>
</gene>
<dbReference type="UniPathway" id="UPA00242"/>
<dbReference type="InterPro" id="IPR011013">
    <property type="entry name" value="Gal_mutarotase_sf_dom"/>
</dbReference>
<dbReference type="PROSITE" id="PS00545">
    <property type="entry name" value="ALDOSE_1_EPIMERASE"/>
    <property type="match status" value="1"/>
</dbReference>
<comment type="catalytic activity">
    <reaction evidence="1 8">
        <text>alpha-D-glucose = beta-D-glucose</text>
        <dbReference type="Rhea" id="RHEA:10264"/>
        <dbReference type="ChEBI" id="CHEBI:15903"/>
        <dbReference type="ChEBI" id="CHEBI:17925"/>
        <dbReference type="EC" id="5.1.3.3"/>
    </reaction>
</comment>
<dbReference type="PIRSF" id="PIRSF005096">
    <property type="entry name" value="GALM"/>
    <property type="match status" value="1"/>
</dbReference>
<dbReference type="Gene3D" id="2.70.98.10">
    <property type="match status" value="1"/>
</dbReference>
<comment type="similarity">
    <text evidence="3 8">Belongs to the aldose epimerase family.</text>
</comment>
<evidence type="ECO:0000256" key="6">
    <source>
        <dbReference type="ARBA" id="ARBA00023235"/>
    </source>
</evidence>
<dbReference type="Proteomes" id="UP000095651">
    <property type="component" value="Unassembled WGS sequence"/>
</dbReference>
<feature type="binding site" evidence="11">
    <location>
        <begin position="78"/>
        <end position="79"/>
    </location>
    <ligand>
        <name>beta-D-galactose</name>
        <dbReference type="ChEBI" id="CHEBI:27667"/>
    </ligand>
</feature>
<evidence type="ECO:0000256" key="2">
    <source>
        <dbReference type="ARBA" id="ARBA00005028"/>
    </source>
</evidence>
<evidence type="ECO:0000313" key="12">
    <source>
        <dbReference type="EMBL" id="CUN75204.1"/>
    </source>
</evidence>
<protein>
    <recommendedName>
        <fullName evidence="5 8">Aldose 1-epimerase</fullName>
        <ecNumber evidence="4 8">5.1.3.3</ecNumber>
    </recommendedName>
</protein>
<sequence>MKIRRMGTLPDCTDVQEVVIANESGMAAHIITYGAVIKNLKVPDEIGNMDDLVLGQDTLEEYRRNPSCSAAVIGRVANRIKGGEFHVNGRGYWLERNDRGNCLHSGSAGYASKNFHIADGGDDWVALYWKDSAADGFPGSVSLEVTYRVMADDALDIRYRLIPEEDTPVNLTNHVYFNLSGGKDATVFNHEMRIMADFYTPVTSDRIPTGEIRKVAGTNLDFTNRRTLGEVLNETLGLDDNYVLRGWGYRKAAELWHEKSGRWMEVYTDQPGIQIYTGNHFDGSLACKDGVRYEKYAGICFETQGFPNAVNCSHFPDCIVRKNTVFASRTTYRFHIGPQPEGNGK</sequence>
<dbReference type="GO" id="GO:0005737">
    <property type="term" value="C:cytoplasm"/>
    <property type="evidence" value="ECO:0007669"/>
    <property type="project" value="TreeGrafter"/>
</dbReference>
<dbReference type="PANTHER" id="PTHR10091">
    <property type="entry name" value="ALDOSE-1-EPIMERASE"/>
    <property type="match status" value="1"/>
</dbReference>
<dbReference type="GO" id="GO:0004034">
    <property type="term" value="F:aldose 1-epimerase activity"/>
    <property type="evidence" value="ECO:0007669"/>
    <property type="project" value="UniProtKB-EC"/>
</dbReference>
<evidence type="ECO:0000256" key="7">
    <source>
        <dbReference type="ARBA" id="ARBA00023277"/>
    </source>
</evidence>
<dbReference type="InterPro" id="IPR015443">
    <property type="entry name" value="Aldose_1-epimerase"/>
</dbReference>
<dbReference type="GO" id="GO:0033499">
    <property type="term" value="P:galactose catabolic process via UDP-galactose, Leloir pathway"/>
    <property type="evidence" value="ECO:0007669"/>
    <property type="project" value="TreeGrafter"/>
</dbReference>
<dbReference type="RefSeq" id="WP_055653265.1">
    <property type="nucleotide sequence ID" value="NZ_CABIXC010000002.1"/>
</dbReference>
<dbReference type="EMBL" id="CYZE01000002">
    <property type="protein sequence ID" value="CUN75204.1"/>
    <property type="molecule type" value="Genomic_DNA"/>
</dbReference>
<keyword evidence="7 8" id="KW-0119">Carbohydrate metabolism</keyword>
<dbReference type="SUPFAM" id="SSF74650">
    <property type="entry name" value="Galactose mutarotase-like"/>
    <property type="match status" value="1"/>
</dbReference>
<dbReference type="PANTHER" id="PTHR10091:SF0">
    <property type="entry name" value="GALACTOSE MUTAROTASE"/>
    <property type="match status" value="1"/>
</dbReference>
<name>A0A173ZG37_9FIRM</name>
<evidence type="ECO:0000256" key="5">
    <source>
        <dbReference type="ARBA" id="ARBA00014165"/>
    </source>
</evidence>
<feature type="active site" description="Proton donor" evidence="9">
    <location>
        <position position="174"/>
    </location>
</feature>
<feature type="active site" description="Proton acceptor" evidence="9">
    <location>
        <position position="302"/>
    </location>
</feature>
<dbReference type="NCBIfam" id="NF008277">
    <property type="entry name" value="PRK11055.1"/>
    <property type="match status" value="1"/>
</dbReference>
<dbReference type="InterPro" id="IPR047215">
    <property type="entry name" value="Galactose_mutarotase-like"/>
</dbReference>
<dbReference type="GO" id="GO:0030246">
    <property type="term" value="F:carbohydrate binding"/>
    <property type="evidence" value="ECO:0007669"/>
    <property type="project" value="InterPro"/>
</dbReference>
<comment type="pathway">
    <text evidence="2 8">Carbohydrate metabolism; hexose metabolism.</text>
</comment>
<dbReference type="EC" id="5.1.3.3" evidence="4 8"/>
<organism evidence="12 13">
    <name type="scientific">Hungatella hathewayi</name>
    <dbReference type="NCBI Taxonomy" id="154046"/>
    <lineage>
        <taxon>Bacteria</taxon>
        <taxon>Bacillati</taxon>
        <taxon>Bacillota</taxon>
        <taxon>Clostridia</taxon>
        <taxon>Lachnospirales</taxon>
        <taxon>Lachnospiraceae</taxon>
        <taxon>Hungatella</taxon>
    </lineage>
</organism>
<evidence type="ECO:0000256" key="1">
    <source>
        <dbReference type="ARBA" id="ARBA00001614"/>
    </source>
</evidence>